<dbReference type="EC" id="2.7.1.48" evidence="2"/>
<evidence type="ECO:0000313" key="3">
    <source>
        <dbReference type="Proteomes" id="UP000518887"/>
    </source>
</evidence>
<dbReference type="AlphaFoldDB" id="A0A7W8LM75"/>
<dbReference type="GO" id="GO:0004849">
    <property type="term" value="F:uridine kinase activity"/>
    <property type="evidence" value="ECO:0007669"/>
    <property type="project" value="UniProtKB-EC"/>
</dbReference>
<organism evidence="2 3">
    <name type="scientific">Treponema ruminis</name>
    <dbReference type="NCBI Taxonomy" id="744515"/>
    <lineage>
        <taxon>Bacteria</taxon>
        <taxon>Pseudomonadati</taxon>
        <taxon>Spirochaetota</taxon>
        <taxon>Spirochaetia</taxon>
        <taxon>Spirochaetales</taxon>
        <taxon>Treponemataceae</taxon>
        <taxon>Treponema</taxon>
    </lineage>
</organism>
<keyword evidence="2" id="KW-0418">Kinase</keyword>
<dbReference type="SUPFAM" id="SSF52540">
    <property type="entry name" value="P-loop containing nucleoside triphosphate hydrolases"/>
    <property type="match status" value="1"/>
</dbReference>
<reference evidence="2 3" key="1">
    <citation type="submission" date="2020-08" db="EMBL/GenBank/DDBJ databases">
        <title>Genomic Encyclopedia of Type Strains, Phase IV (KMG-IV): sequencing the most valuable type-strain genomes for metagenomic binning, comparative biology and taxonomic classification.</title>
        <authorList>
            <person name="Goeker M."/>
        </authorList>
    </citation>
    <scope>NUCLEOTIDE SEQUENCE [LARGE SCALE GENOMIC DNA]</scope>
    <source>
        <strain evidence="2 3">DSM 103462</strain>
    </source>
</reference>
<dbReference type="InterPro" id="IPR006083">
    <property type="entry name" value="PRK/URK"/>
</dbReference>
<evidence type="ECO:0000259" key="1">
    <source>
        <dbReference type="Pfam" id="PF00485"/>
    </source>
</evidence>
<dbReference type="EMBL" id="JACHFQ010000004">
    <property type="protein sequence ID" value="MBB5226187.1"/>
    <property type="molecule type" value="Genomic_DNA"/>
</dbReference>
<accession>A0A7W8LM75</accession>
<protein>
    <submittedName>
        <fullName evidence="2">Uridine kinase</fullName>
        <ecNumber evidence="2">2.7.1.48</ecNumber>
    </submittedName>
</protein>
<sequence length="555" mass="63159">MGNITLTFTDGRKIDVPARLRGKDILDKLPPHEGTIIALKVNYKVVSLCRPLRVSSRIEGVYLGTKEAAYVYRRSLSFVLAAAAHNLFPKTRLLIGHSLGYSYYYTLDRENPITKEEVDSLKAEMRRIIEKDIPINTRHISFSEAMDAFNSLSMPETAKQLQYRCRDSVLVNAFDDDTVKFCDVYFGSLVDSTGILKVFELQPYDEGFLLRFPEAKSPDTVAPFEDSPKIFEIFKRYKKWGKLVNVSTSASLNEIVSRKKINEFIDICETYQAQNYAKVAQQIADRGNVKVVLIAGPSSSGKTTSAFKMALHLRSIGYTPKTISLDCYYVGRDRNPKDENGNYDYECLEALDIELLNQNLLDLFAGKEVEIPSYNFDLGQRYYTGNNKMTLGPSDILILEGIHGLNDRLTPLIKPEYKFKIYLSALTQLNFDEHNRIPTSDNRLIRRIVRDANFRGKPASATISMWDSVQRGEKLHIFPYQNSADAVLNTALDYELPVLKIYAEPKLRAVRPDQSEYTEACRLINFLSHFNAISSDYVPKQSIIREFIGGSSFKY</sequence>
<proteinExistence type="predicted"/>
<dbReference type="InterPro" id="IPR018163">
    <property type="entry name" value="Thr/Ala-tRNA-synth_IIc_edit"/>
</dbReference>
<dbReference type="Pfam" id="PF00485">
    <property type="entry name" value="PRK"/>
    <property type="match status" value="1"/>
</dbReference>
<gene>
    <name evidence="2" type="ORF">HNP76_001555</name>
</gene>
<dbReference type="SUPFAM" id="SSF55186">
    <property type="entry name" value="ThrRS/AlaRS common domain"/>
    <property type="match status" value="1"/>
</dbReference>
<dbReference type="GO" id="GO:0005524">
    <property type="term" value="F:ATP binding"/>
    <property type="evidence" value="ECO:0007669"/>
    <property type="project" value="InterPro"/>
</dbReference>
<keyword evidence="3" id="KW-1185">Reference proteome</keyword>
<feature type="domain" description="Phosphoribulokinase/uridine kinase" evidence="1">
    <location>
        <begin position="292"/>
        <end position="489"/>
    </location>
</feature>
<keyword evidence="2" id="KW-0808">Transferase</keyword>
<name>A0A7W8LM75_9SPIR</name>
<comment type="caution">
    <text evidence="2">The sequence shown here is derived from an EMBL/GenBank/DDBJ whole genome shotgun (WGS) entry which is preliminary data.</text>
</comment>
<dbReference type="Proteomes" id="UP000518887">
    <property type="component" value="Unassembled WGS sequence"/>
</dbReference>
<dbReference type="InterPro" id="IPR027417">
    <property type="entry name" value="P-loop_NTPase"/>
</dbReference>
<dbReference type="Gene3D" id="3.30.980.10">
    <property type="entry name" value="Threonyl-trna Synthetase, Chain A, domain 2"/>
    <property type="match status" value="1"/>
</dbReference>
<dbReference type="Gene3D" id="3.40.50.300">
    <property type="entry name" value="P-loop containing nucleotide triphosphate hydrolases"/>
    <property type="match status" value="1"/>
</dbReference>
<dbReference type="CDD" id="cd02028">
    <property type="entry name" value="UMPK_like"/>
    <property type="match status" value="1"/>
</dbReference>
<dbReference type="RefSeq" id="WP_184659203.1">
    <property type="nucleotide sequence ID" value="NZ_CP031518.1"/>
</dbReference>
<evidence type="ECO:0000313" key="2">
    <source>
        <dbReference type="EMBL" id="MBB5226187.1"/>
    </source>
</evidence>
<dbReference type="PANTHER" id="PTHR10285">
    <property type="entry name" value="URIDINE KINASE"/>
    <property type="match status" value="1"/>
</dbReference>